<reference evidence="2 3" key="1">
    <citation type="journal article" date="2013" name="Genome Announc.">
        <title>Whole-Genome Sequence of the Clinical Strain Corynebacterium argentoratense DSM 44202, Isolated from a Human Throat Specimen.</title>
        <authorList>
            <person name="Bomholt C."/>
            <person name="Glaub A."/>
            <person name="Gravermann K."/>
            <person name="Albersmeier A."/>
            <person name="Brinkrolf K."/>
            <person name="Ruckert C."/>
            <person name="Tauch A."/>
        </authorList>
    </citation>
    <scope>NUCLEOTIDE SEQUENCE [LARGE SCALE GENOMIC DNA]</scope>
    <source>
        <strain evidence="2">DSM 44202</strain>
    </source>
</reference>
<gene>
    <name evidence="2" type="ORF">CARG_02295</name>
</gene>
<dbReference type="AlphaFoldDB" id="U3GXA4"/>
<organism evidence="2 3">
    <name type="scientific">Corynebacterium argentoratense DSM 44202</name>
    <dbReference type="NCBI Taxonomy" id="1348662"/>
    <lineage>
        <taxon>Bacteria</taxon>
        <taxon>Bacillati</taxon>
        <taxon>Actinomycetota</taxon>
        <taxon>Actinomycetes</taxon>
        <taxon>Mycobacteriales</taxon>
        <taxon>Corynebacteriaceae</taxon>
        <taxon>Corynebacterium</taxon>
    </lineage>
</organism>
<feature type="region of interest" description="Disordered" evidence="1">
    <location>
        <begin position="1"/>
        <end position="24"/>
    </location>
</feature>
<dbReference type="OrthoDB" id="5191634at2"/>
<proteinExistence type="predicted"/>
<keyword evidence="3" id="KW-1185">Reference proteome</keyword>
<dbReference type="HOGENOM" id="CLU_186062_2_0_11"/>
<dbReference type="EMBL" id="CP006365">
    <property type="protein sequence ID" value="AGU14621.1"/>
    <property type="molecule type" value="Genomic_DNA"/>
</dbReference>
<protein>
    <submittedName>
        <fullName evidence="2">Uncharacterized protein</fullName>
    </submittedName>
</protein>
<evidence type="ECO:0000313" key="3">
    <source>
        <dbReference type="Proteomes" id="UP000016943"/>
    </source>
</evidence>
<dbReference type="STRING" id="1348662.CARG_02295"/>
<dbReference type="KEGG" id="caz:CARG_02295"/>
<feature type="compositionally biased region" description="Basic and acidic residues" evidence="1">
    <location>
        <begin position="1"/>
        <end position="12"/>
    </location>
</feature>
<accession>U3GXA4</accession>
<dbReference type="Proteomes" id="UP000016943">
    <property type="component" value="Chromosome"/>
</dbReference>
<dbReference type="eggNOG" id="ENOG5033FDU">
    <property type="taxonomic scope" value="Bacteria"/>
</dbReference>
<evidence type="ECO:0000313" key="2">
    <source>
        <dbReference type="EMBL" id="AGU14621.1"/>
    </source>
</evidence>
<dbReference type="GeneID" id="78249313"/>
<sequence>MSKSADVEKKSYVDPGWPTHVAGGGHPVTELVSKVAGASSPYGDETIFPVPASQLGYVHPYTKVNK</sequence>
<evidence type="ECO:0000256" key="1">
    <source>
        <dbReference type="SAM" id="MobiDB-lite"/>
    </source>
</evidence>
<dbReference type="RefSeq" id="WP_020975763.1">
    <property type="nucleotide sequence ID" value="NC_022198.1"/>
</dbReference>
<name>U3GXA4_9CORY</name>
<dbReference type="PATRIC" id="fig|1348662.3.peg.455"/>